<evidence type="ECO:0000313" key="3">
    <source>
        <dbReference type="Proteomes" id="UP000325780"/>
    </source>
</evidence>
<dbReference type="EMBL" id="ML742751">
    <property type="protein sequence ID" value="KAE8144149.1"/>
    <property type="molecule type" value="Genomic_DNA"/>
</dbReference>
<proteinExistence type="predicted"/>
<gene>
    <name evidence="2" type="ORF">BDV25DRAFT_167544</name>
</gene>
<evidence type="ECO:0000256" key="1">
    <source>
        <dbReference type="SAM" id="Phobius"/>
    </source>
</evidence>
<evidence type="ECO:0000313" key="2">
    <source>
        <dbReference type="EMBL" id="KAE8144149.1"/>
    </source>
</evidence>
<dbReference type="Proteomes" id="UP000325780">
    <property type="component" value="Unassembled WGS sequence"/>
</dbReference>
<dbReference type="AlphaFoldDB" id="A0A5N6TDC4"/>
<protein>
    <submittedName>
        <fullName evidence="2">Uncharacterized protein</fullName>
    </submittedName>
</protein>
<name>A0A5N6TDC4_ASPAV</name>
<keyword evidence="3" id="KW-1185">Reference proteome</keyword>
<keyword evidence="1" id="KW-0472">Membrane</keyword>
<feature type="transmembrane region" description="Helical" evidence="1">
    <location>
        <begin position="26"/>
        <end position="46"/>
    </location>
</feature>
<accession>A0A5N6TDC4</accession>
<organism evidence="2 3">
    <name type="scientific">Aspergillus avenaceus</name>
    <dbReference type="NCBI Taxonomy" id="36643"/>
    <lineage>
        <taxon>Eukaryota</taxon>
        <taxon>Fungi</taxon>
        <taxon>Dikarya</taxon>
        <taxon>Ascomycota</taxon>
        <taxon>Pezizomycotina</taxon>
        <taxon>Eurotiomycetes</taxon>
        <taxon>Eurotiomycetidae</taxon>
        <taxon>Eurotiales</taxon>
        <taxon>Aspergillaceae</taxon>
        <taxon>Aspergillus</taxon>
        <taxon>Aspergillus subgen. Circumdati</taxon>
    </lineage>
</organism>
<keyword evidence="1" id="KW-0812">Transmembrane</keyword>
<keyword evidence="1" id="KW-1133">Transmembrane helix</keyword>
<sequence length="94" mass="10859">MESVNVAFWSIRSLNVAEVRIWTEGVALPLSFPYFFFINLFFPSHISSLPRKREKKAFLVRLSPDTDTRHVDHYSVNLSQVATQYMLNGLVCHA</sequence>
<reference evidence="2 3" key="1">
    <citation type="submission" date="2019-04" db="EMBL/GenBank/DDBJ databases">
        <title>Friends and foes A comparative genomics study of 23 Aspergillus species from section Flavi.</title>
        <authorList>
            <consortium name="DOE Joint Genome Institute"/>
            <person name="Kjaerbolling I."/>
            <person name="Vesth T."/>
            <person name="Frisvad J.C."/>
            <person name="Nybo J.L."/>
            <person name="Theobald S."/>
            <person name="Kildgaard S."/>
            <person name="Isbrandt T."/>
            <person name="Kuo A."/>
            <person name="Sato A."/>
            <person name="Lyhne E.K."/>
            <person name="Kogle M.E."/>
            <person name="Wiebenga A."/>
            <person name="Kun R.S."/>
            <person name="Lubbers R.J."/>
            <person name="Makela M.R."/>
            <person name="Barry K."/>
            <person name="Chovatia M."/>
            <person name="Clum A."/>
            <person name="Daum C."/>
            <person name="Haridas S."/>
            <person name="He G."/>
            <person name="LaButti K."/>
            <person name="Lipzen A."/>
            <person name="Mondo S."/>
            <person name="Riley R."/>
            <person name="Salamov A."/>
            <person name="Simmons B.A."/>
            <person name="Magnuson J.K."/>
            <person name="Henrissat B."/>
            <person name="Mortensen U.H."/>
            <person name="Larsen T.O."/>
            <person name="Devries R.P."/>
            <person name="Grigoriev I.V."/>
            <person name="Machida M."/>
            <person name="Baker S.E."/>
            <person name="Andersen M.R."/>
        </authorList>
    </citation>
    <scope>NUCLEOTIDE SEQUENCE [LARGE SCALE GENOMIC DNA]</scope>
    <source>
        <strain evidence="2 3">IBT 18842</strain>
    </source>
</reference>